<sequence length="120" mass="14279">MWMKRRRWRIKEEEDGDEEEGTKSEKNRKEEKRRRTEDTSGLLVFPAFTITTPTNWRVWNPDPSPLGRVRHEVREISSDHDTCRCYCSETIFIISSRFPQRSYPEFCSGHSRGKQTLGVQ</sequence>
<proteinExistence type="predicted"/>
<keyword evidence="3" id="KW-1185">Reference proteome</keyword>
<feature type="compositionally biased region" description="Basic and acidic residues" evidence="1">
    <location>
        <begin position="21"/>
        <end position="38"/>
    </location>
</feature>
<evidence type="ECO:0000313" key="3">
    <source>
        <dbReference type="Proteomes" id="UP001153269"/>
    </source>
</evidence>
<comment type="caution">
    <text evidence="2">The sequence shown here is derived from an EMBL/GenBank/DDBJ whole genome shotgun (WGS) entry which is preliminary data.</text>
</comment>
<dbReference type="AlphaFoldDB" id="A0A9N7Y735"/>
<feature type="region of interest" description="Disordered" evidence="1">
    <location>
        <begin position="1"/>
        <end position="38"/>
    </location>
</feature>
<dbReference type="EMBL" id="CADEAL010000136">
    <property type="protein sequence ID" value="CAB1415052.1"/>
    <property type="molecule type" value="Genomic_DNA"/>
</dbReference>
<organism evidence="2 3">
    <name type="scientific">Pleuronectes platessa</name>
    <name type="common">European plaice</name>
    <dbReference type="NCBI Taxonomy" id="8262"/>
    <lineage>
        <taxon>Eukaryota</taxon>
        <taxon>Metazoa</taxon>
        <taxon>Chordata</taxon>
        <taxon>Craniata</taxon>
        <taxon>Vertebrata</taxon>
        <taxon>Euteleostomi</taxon>
        <taxon>Actinopterygii</taxon>
        <taxon>Neopterygii</taxon>
        <taxon>Teleostei</taxon>
        <taxon>Neoteleostei</taxon>
        <taxon>Acanthomorphata</taxon>
        <taxon>Carangaria</taxon>
        <taxon>Pleuronectiformes</taxon>
        <taxon>Pleuronectoidei</taxon>
        <taxon>Pleuronectidae</taxon>
        <taxon>Pleuronectes</taxon>
    </lineage>
</organism>
<accession>A0A9N7Y735</accession>
<gene>
    <name evidence="2" type="ORF">PLEPLA_LOCUS2765</name>
</gene>
<evidence type="ECO:0000256" key="1">
    <source>
        <dbReference type="SAM" id="MobiDB-lite"/>
    </source>
</evidence>
<dbReference type="Proteomes" id="UP001153269">
    <property type="component" value="Unassembled WGS sequence"/>
</dbReference>
<name>A0A9N7Y735_PLEPL</name>
<protein>
    <submittedName>
        <fullName evidence="2">Uncharacterized protein</fullName>
    </submittedName>
</protein>
<evidence type="ECO:0000313" key="2">
    <source>
        <dbReference type="EMBL" id="CAB1415052.1"/>
    </source>
</evidence>
<reference evidence="2" key="1">
    <citation type="submission" date="2020-03" db="EMBL/GenBank/DDBJ databases">
        <authorList>
            <person name="Weist P."/>
        </authorList>
    </citation>
    <scope>NUCLEOTIDE SEQUENCE</scope>
</reference>